<keyword evidence="2" id="KW-1185">Reference proteome</keyword>
<dbReference type="EMBL" id="JACHIV010000001">
    <property type="protein sequence ID" value="MBB5070039.1"/>
    <property type="molecule type" value="Genomic_DNA"/>
</dbReference>
<proteinExistence type="predicted"/>
<gene>
    <name evidence="1" type="ORF">BJ969_003127</name>
</gene>
<dbReference type="Proteomes" id="UP000580474">
    <property type="component" value="Unassembled WGS sequence"/>
</dbReference>
<dbReference type="Gene3D" id="3.40.720.10">
    <property type="entry name" value="Alkaline Phosphatase, subunit A"/>
    <property type="match status" value="1"/>
</dbReference>
<evidence type="ECO:0008006" key="3">
    <source>
        <dbReference type="Google" id="ProtNLM"/>
    </source>
</evidence>
<organism evidence="1 2">
    <name type="scientific">Saccharopolyspora gloriosae</name>
    <dbReference type="NCBI Taxonomy" id="455344"/>
    <lineage>
        <taxon>Bacteria</taxon>
        <taxon>Bacillati</taxon>
        <taxon>Actinomycetota</taxon>
        <taxon>Actinomycetes</taxon>
        <taxon>Pseudonocardiales</taxon>
        <taxon>Pseudonocardiaceae</taxon>
        <taxon>Saccharopolyspora</taxon>
    </lineage>
</organism>
<protein>
    <recommendedName>
        <fullName evidence="3">N-sulphoglucosamine sulphohydrolase C-terminal domain-containing protein</fullName>
    </recommendedName>
</protein>
<evidence type="ECO:0000313" key="2">
    <source>
        <dbReference type="Proteomes" id="UP000580474"/>
    </source>
</evidence>
<dbReference type="RefSeq" id="WP_243794404.1">
    <property type="nucleotide sequence ID" value="NZ_CP059557.1"/>
</dbReference>
<reference evidence="1 2" key="1">
    <citation type="submission" date="2020-08" db="EMBL/GenBank/DDBJ databases">
        <title>Sequencing the genomes of 1000 actinobacteria strains.</title>
        <authorList>
            <person name="Klenk H.-P."/>
        </authorList>
    </citation>
    <scope>NUCLEOTIDE SEQUENCE [LARGE SCALE GENOMIC DNA]</scope>
    <source>
        <strain evidence="1 2">DSM 45582</strain>
    </source>
</reference>
<comment type="caution">
    <text evidence="1">The sequence shown here is derived from an EMBL/GenBank/DDBJ whole genome shotgun (WGS) entry which is preliminary data.</text>
</comment>
<dbReference type="InterPro" id="IPR017850">
    <property type="entry name" value="Alkaline_phosphatase_core_sf"/>
</dbReference>
<dbReference type="AlphaFoldDB" id="A0A840NL78"/>
<sequence length="113" mass="13370">MEAESLLPALRGEEWAGREHVFSKLARDMILQETELMTMVRDQSMKLVEFIDSDGGELFDLNTDPHEEWNLWDGPRFEQHRQRLSWAIARWRGKRQLRTATWAAQYRRSPALA</sequence>
<dbReference type="SUPFAM" id="SSF53649">
    <property type="entry name" value="Alkaline phosphatase-like"/>
    <property type="match status" value="1"/>
</dbReference>
<accession>A0A840NL78</accession>
<evidence type="ECO:0000313" key="1">
    <source>
        <dbReference type="EMBL" id="MBB5070039.1"/>
    </source>
</evidence>
<name>A0A840NL78_9PSEU</name>